<dbReference type="Proteomes" id="UP000515211">
    <property type="component" value="Chromosome 1"/>
</dbReference>
<dbReference type="KEGG" id="adu:107485639"/>
<dbReference type="GeneID" id="107485639"/>
<accession>A0A6P4DA25</accession>
<evidence type="ECO:0000313" key="2">
    <source>
        <dbReference type="RefSeq" id="XP_015961665.1"/>
    </source>
</evidence>
<dbReference type="PANTHER" id="PTHR47718">
    <property type="entry name" value="OS01G0519700 PROTEIN"/>
    <property type="match status" value="1"/>
</dbReference>
<reference evidence="2" key="2">
    <citation type="submission" date="2025-08" db="UniProtKB">
        <authorList>
            <consortium name="RefSeq"/>
        </authorList>
    </citation>
    <scope>IDENTIFICATION</scope>
    <source>
        <tissue evidence="2">Whole plant</tissue>
    </source>
</reference>
<proteinExistence type="predicted"/>
<dbReference type="OrthoDB" id="1416016at2759"/>
<protein>
    <submittedName>
        <fullName evidence="2">Protein FAR1-RELATED SEQUENCE 5-like</fullName>
    </submittedName>
</protein>
<organism evidence="1 2">
    <name type="scientific">Arachis duranensis</name>
    <name type="common">Wild peanut</name>
    <dbReference type="NCBI Taxonomy" id="130453"/>
    <lineage>
        <taxon>Eukaryota</taxon>
        <taxon>Viridiplantae</taxon>
        <taxon>Streptophyta</taxon>
        <taxon>Embryophyta</taxon>
        <taxon>Tracheophyta</taxon>
        <taxon>Spermatophyta</taxon>
        <taxon>Magnoliopsida</taxon>
        <taxon>eudicotyledons</taxon>
        <taxon>Gunneridae</taxon>
        <taxon>Pentapetalae</taxon>
        <taxon>rosids</taxon>
        <taxon>fabids</taxon>
        <taxon>Fabales</taxon>
        <taxon>Fabaceae</taxon>
        <taxon>Papilionoideae</taxon>
        <taxon>50 kb inversion clade</taxon>
        <taxon>dalbergioids sensu lato</taxon>
        <taxon>Dalbergieae</taxon>
        <taxon>Pterocarpus clade</taxon>
        <taxon>Arachis</taxon>
    </lineage>
</organism>
<keyword evidence="1" id="KW-1185">Reference proteome</keyword>
<evidence type="ECO:0000313" key="1">
    <source>
        <dbReference type="Proteomes" id="UP000515211"/>
    </source>
</evidence>
<dbReference type="RefSeq" id="XP_015961665.1">
    <property type="nucleotide sequence ID" value="XM_016106179.1"/>
</dbReference>
<name>A0A6P4DA25_ARADU</name>
<reference evidence="1" key="1">
    <citation type="journal article" date="2016" name="Nat. Genet.">
        <title>The genome sequences of Arachis duranensis and Arachis ipaensis, the diploid ancestors of cultivated peanut.</title>
        <authorList>
            <person name="Bertioli D.J."/>
            <person name="Cannon S.B."/>
            <person name="Froenicke L."/>
            <person name="Huang G."/>
            <person name="Farmer A.D."/>
            <person name="Cannon E.K."/>
            <person name="Liu X."/>
            <person name="Gao D."/>
            <person name="Clevenger J."/>
            <person name="Dash S."/>
            <person name="Ren L."/>
            <person name="Moretzsohn M.C."/>
            <person name="Shirasawa K."/>
            <person name="Huang W."/>
            <person name="Vidigal B."/>
            <person name="Abernathy B."/>
            <person name="Chu Y."/>
            <person name="Niederhuth C.E."/>
            <person name="Umale P."/>
            <person name="Araujo A.C."/>
            <person name="Kozik A."/>
            <person name="Kim K.D."/>
            <person name="Burow M.D."/>
            <person name="Varshney R.K."/>
            <person name="Wang X."/>
            <person name="Zhang X."/>
            <person name="Barkley N."/>
            <person name="Guimaraes P.M."/>
            <person name="Isobe S."/>
            <person name="Guo B."/>
            <person name="Liao B."/>
            <person name="Stalker H.T."/>
            <person name="Schmitz R.J."/>
            <person name="Scheffler B.E."/>
            <person name="Leal-Bertioli S.C."/>
            <person name="Xun X."/>
            <person name="Jackson S.A."/>
            <person name="Michelmore R."/>
            <person name="Ozias-Akins P."/>
        </authorList>
    </citation>
    <scope>NUCLEOTIDE SEQUENCE [LARGE SCALE GENOMIC DNA]</scope>
    <source>
        <strain evidence="1">cv. V14167</strain>
    </source>
</reference>
<gene>
    <name evidence="2" type="primary">LOC107485639</name>
</gene>
<dbReference type="AlphaFoldDB" id="A0A6P4DA25"/>
<sequence>MISAARCKARIYVKFDKEKQEWIFFKVELRHSYPCSARKAVHYHEYRELTMHAKCMINDNDVAGIRPNKTILILANEAGGPSNLGFSEKDLRNYITASLQTSNVNVDVREMMSYFMRMKDINPNFFYAVNFDEECKFRSIVWLDARFRASYEYYRDIVSFDSMHSTNRSSLVQFVHKYDHVLGIKEEKDLEDDTADSREVIPCATSLPMERQFQ</sequence>